<evidence type="ECO:0000313" key="18">
    <source>
        <dbReference type="Ensembl" id="ENSOKIP00005030360.1"/>
    </source>
</evidence>
<proteinExistence type="predicted"/>
<feature type="coiled-coil region" evidence="11">
    <location>
        <begin position="870"/>
        <end position="904"/>
    </location>
</feature>
<dbReference type="InterPro" id="IPR043136">
    <property type="entry name" value="B30.2/SPRY_sf"/>
</dbReference>
<reference evidence="18" key="2">
    <citation type="submission" date="2025-09" db="UniProtKB">
        <authorList>
            <consortium name="Ensembl"/>
        </authorList>
    </citation>
    <scope>IDENTIFICATION</scope>
</reference>
<dbReference type="GO" id="GO:0004930">
    <property type="term" value="F:G protein-coupled receptor activity"/>
    <property type="evidence" value="ECO:0007669"/>
    <property type="project" value="InterPro"/>
</dbReference>
<dbReference type="SMART" id="SM00336">
    <property type="entry name" value="BBOX"/>
    <property type="match status" value="1"/>
</dbReference>
<feature type="compositionally biased region" description="Polar residues" evidence="12">
    <location>
        <begin position="1207"/>
        <end position="1220"/>
    </location>
</feature>
<dbReference type="SMART" id="SM00449">
    <property type="entry name" value="SPRY"/>
    <property type="match status" value="1"/>
</dbReference>
<sequence>MASASSLLSEDQFLCPICLDVFTSPITTPCGHNFCKDCIHGYWHITSPCQCPMCKQKFSRRPELKVNTFIAEMADQFRRSVEIRATATSTQYQPQAAQPGEVPCDVCTGRKIKALKSCLECLASYCETHLDPHHILATFKKHNLIEPVINIEHRVCKRHQKILELFCRSDQTYMCQVCTEKRHKKHNVVSLEEESRERRAQLGNMEDVMQQMIQGRLQKVKEIKHTVQSGKINAEREIRESLQVFTALVRSIQRSQAELIEVIEEKQKAAENRAEGLIKELEQEITELKRRSTGVKQLSLTEDHLHLIHSFPFLCTPPPAKDWSDIRVQSVVYVGTVRRAVRRAGSQFEETLKNEVKRLCETELTRTQQCAVDVTLDPDTAHPKLILSDNGKQVAHGNTALNLPDNPERFYPGISVLGREGFSSGRFYYEVQVKGKTEWDIGVGRESVNKKGGNTLNPEHGYWTVGLRNRTEYWALTTPPVPLPLVDKPQRVGVYVDWEGGQVSFYDVDSRSHIYSFTGYIFAERLYAYFNPRKNNGGVNSAPLVISPMGVELQRQSLSPVLCAVVWTILSCGILLAFCFLLFTLRFKNNRIVKMSSPNLNVLTLCGSVLTYSSGFLFAFEERTHLQGGGVRAILQARIWMFCIGSTLVFGPILGKTWRLYRVFTQRVPDKRVIIRDIQLMGLVALLILLDLLVLTAWSLTDPVKCARSIGAMVKVVERELSYSLSQLDSCSSLYSDLWVILLAMMKGGLLLYGTYLAGLTSNVSLPPVNQSPTIMTAVSLVTLSTVVAVPVSQFLQAWPNVVYSVVAGAIFICTLATNCMLFVPQLTQWRRFEEEQNSLSQMAKYFSSPSKSVHSVYSQDEVYYLLGENNSMKRLLNEKNAVIDSLQEQVNNAKDKLLRLMSNTHSHEDQEMDSSTTNLHSSSTQTTVVPSDCFPTPLPQRDVAETTLSSPPFSLPPLSSPPPPALSFPPGDCVSVKPCSVEFGPYIQGSEMETEAGGCKVEGTVSQQQCGAERSHLPVSPQPSVSSKTGVRTPGEMGGTQTTPSCQSNYVTSSSTLPLVGLAPAQSEPSGCHGDTTSPWMAGVRQAGFVSSVQLQEILQELSVDTVMETALRSPNHSRGFRRPSQPSSTNPSVLSPLSFCTPHSPNHPLLFHYPSISPYVMRKRRPPFHSPRGGPPPCYYPGSKPPGWGRRRDTGLSQPDKHPSKTQPLLNPVATETNLLRPDDSDGEEGVEAWHRIRNSCGRRGSRWEHRPPPLRKCPPDVDGGGEGGPDRDHGRDSYGYWDSDSSSLADYSYYHRPYCDACLQHGSYPSSDSSSSDSSDSEYGGFTSLCRSTHPVVNFKEDLKPTFV</sequence>
<dbReference type="PRINTS" id="PR01176">
    <property type="entry name" value="GABABRECEPTR"/>
</dbReference>
<feature type="compositionally biased region" description="Pro residues" evidence="12">
    <location>
        <begin position="954"/>
        <end position="964"/>
    </location>
</feature>
<dbReference type="Gene3D" id="3.30.40.10">
    <property type="entry name" value="Zinc/RING finger domain, C3HC4 (zinc finger)"/>
    <property type="match status" value="1"/>
</dbReference>
<feature type="transmembrane region" description="Helical" evidence="13">
    <location>
        <begin position="599"/>
        <end position="619"/>
    </location>
</feature>
<feature type="region of interest" description="Disordered" evidence="12">
    <location>
        <begin position="906"/>
        <end position="964"/>
    </location>
</feature>
<feature type="region of interest" description="Disordered" evidence="12">
    <location>
        <begin position="1114"/>
        <end position="1137"/>
    </location>
</feature>
<evidence type="ECO:0000259" key="14">
    <source>
        <dbReference type="PROSITE" id="PS50089"/>
    </source>
</evidence>
<evidence type="ECO:0000259" key="16">
    <source>
        <dbReference type="PROSITE" id="PS50188"/>
    </source>
</evidence>
<feature type="transmembrane region" description="Helical" evidence="13">
    <location>
        <begin position="678"/>
        <end position="700"/>
    </location>
</feature>
<dbReference type="FunFam" id="2.60.120.920:FF:000004">
    <property type="entry name" value="Butyrophilin subfamily 1 member A1"/>
    <property type="match status" value="1"/>
</dbReference>
<evidence type="ECO:0000256" key="9">
    <source>
        <dbReference type="ARBA" id="ARBA00023136"/>
    </source>
</evidence>
<dbReference type="Gene3D" id="2.60.120.920">
    <property type="match status" value="1"/>
</dbReference>
<feature type="region of interest" description="Disordered" evidence="12">
    <location>
        <begin position="1166"/>
        <end position="1284"/>
    </location>
</feature>
<keyword evidence="2" id="KW-0399">Innate immunity</keyword>
<dbReference type="Proteomes" id="UP000694557">
    <property type="component" value="Unassembled WGS sequence"/>
</dbReference>
<dbReference type="CDD" id="cd19802">
    <property type="entry name" value="Bbox1_TRIM8-like"/>
    <property type="match status" value="1"/>
</dbReference>
<dbReference type="GO" id="GO:0045087">
    <property type="term" value="P:innate immune response"/>
    <property type="evidence" value="ECO:0007669"/>
    <property type="project" value="UniProtKB-KW"/>
</dbReference>
<dbReference type="InterPro" id="IPR013083">
    <property type="entry name" value="Znf_RING/FYVE/PHD"/>
</dbReference>
<dbReference type="InterPro" id="IPR058030">
    <property type="entry name" value="TRIM8/14/16/25/29/45/65_CC"/>
</dbReference>
<dbReference type="PROSITE" id="PS50089">
    <property type="entry name" value="ZF_RING_2"/>
    <property type="match status" value="1"/>
</dbReference>
<gene>
    <name evidence="18" type="primary">gpr156</name>
</gene>
<dbReference type="InterPro" id="IPR041946">
    <property type="entry name" value="GPR156_7TM"/>
</dbReference>
<evidence type="ECO:0000256" key="5">
    <source>
        <dbReference type="ARBA" id="ARBA00022771"/>
    </source>
</evidence>
<reference evidence="18" key="1">
    <citation type="submission" date="2025-08" db="UniProtKB">
        <authorList>
            <consortium name="Ensembl"/>
        </authorList>
    </citation>
    <scope>IDENTIFICATION</scope>
</reference>
<dbReference type="GO" id="GO:0008270">
    <property type="term" value="F:zinc ion binding"/>
    <property type="evidence" value="ECO:0007669"/>
    <property type="project" value="UniProtKB-KW"/>
</dbReference>
<keyword evidence="8 13" id="KW-1133">Transmembrane helix</keyword>
<feature type="compositionally biased region" description="Polar residues" evidence="12">
    <location>
        <begin position="1126"/>
        <end position="1137"/>
    </location>
</feature>
<dbReference type="Pfam" id="PF25600">
    <property type="entry name" value="TRIM_CC"/>
    <property type="match status" value="1"/>
</dbReference>
<dbReference type="PANTHER" id="PTHR25465">
    <property type="entry name" value="B-BOX DOMAIN CONTAINING"/>
    <property type="match status" value="1"/>
</dbReference>
<dbReference type="Gene3D" id="3.30.160.60">
    <property type="entry name" value="Classic Zinc Finger"/>
    <property type="match status" value="1"/>
</dbReference>
<feature type="domain" description="RING-type" evidence="14">
    <location>
        <begin position="15"/>
        <end position="55"/>
    </location>
</feature>
<dbReference type="PROSITE" id="PS50259">
    <property type="entry name" value="G_PROTEIN_RECEP_F3_4"/>
    <property type="match status" value="1"/>
</dbReference>
<feature type="compositionally biased region" description="Polar residues" evidence="12">
    <location>
        <begin position="1040"/>
        <end position="1049"/>
    </location>
</feature>
<keyword evidence="9 13" id="KW-0472">Membrane</keyword>
<dbReference type="InterPro" id="IPR003879">
    <property type="entry name" value="Butyrophylin_SPRY"/>
</dbReference>
<keyword evidence="11" id="KW-0175">Coiled coil</keyword>
<feature type="transmembrane region" description="Helical" evidence="13">
    <location>
        <begin position="802"/>
        <end position="824"/>
    </location>
</feature>
<dbReference type="InterPro" id="IPR003877">
    <property type="entry name" value="SPRY_dom"/>
</dbReference>
<evidence type="ECO:0000256" key="2">
    <source>
        <dbReference type="ARBA" id="ARBA00022588"/>
    </source>
</evidence>
<comment type="subcellular location">
    <subcellularLocation>
        <location evidence="1">Membrane</location>
        <topology evidence="1">Multi-pass membrane protein</topology>
    </subcellularLocation>
</comment>
<protein>
    <recommendedName>
        <fullName evidence="20">G-protein coupled receptor 156</fullName>
    </recommendedName>
</protein>
<evidence type="ECO:0000256" key="7">
    <source>
        <dbReference type="ARBA" id="ARBA00022859"/>
    </source>
</evidence>
<dbReference type="PROSITE" id="PS00518">
    <property type="entry name" value="ZF_RING_1"/>
    <property type="match status" value="1"/>
</dbReference>
<feature type="region of interest" description="Disordered" evidence="12">
    <location>
        <begin position="1011"/>
        <end position="1049"/>
    </location>
</feature>
<feature type="transmembrane region" description="Helical" evidence="13">
    <location>
        <begin position="738"/>
        <end position="762"/>
    </location>
</feature>
<keyword evidence="19" id="KW-1185">Reference proteome</keyword>
<evidence type="ECO:0000256" key="1">
    <source>
        <dbReference type="ARBA" id="ARBA00004141"/>
    </source>
</evidence>
<dbReference type="SUPFAM" id="SSF57845">
    <property type="entry name" value="B-box zinc-binding domain"/>
    <property type="match status" value="1"/>
</dbReference>
<dbReference type="GO" id="GO:0005737">
    <property type="term" value="C:cytoplasm"/>
    <property type="evidence" value="ECO:0007669"/>
    <property type="project" value="UniProtKB-ARBA"/>
</dbReference>
<dbReference type="PRINTS" id="PR01407">
    <property type="entry name" value="BUTYPHLNCDUF"/>
</dbReference>
<feature type="compositionally biased region" description="Basic and acidic residues" evidence="12">
    <location>
        <begin position="1192"/>
        <end position="1205"/>
    </location>
</feature>
<feature type="compositionally biased region" description="Polar residues" evidence="12">
    <location>
        <begin position="914"/>
        <end position="930"/>
    </location>
</feature>
<dbReference type="InterPro" id="IPR051051">
    <property type="entry name" value="E3_ubiq-ligase_TRIM/RNF"/>
</dbReference>
<dbReference type="InterPro" id="IPR017978">
    <property type="entry name" value="GPCR_3_C"/>
</dbReference>
<feature type="domain" description="B30.2/SPRY" evidence="16">
    <location>
        <begin position="354"/>
        <end position="551"/>
    </location>
</feature>
<evidence type="ECO:0000259" key="17">
    <source>
        <dbReference type="PROSITE" id="PS50259"/>
    </source>
</evidence>
<dbReference type="Ensembl" id="ENSOKIT00005032094.1">
    <property type="protein sequence ID" value="ENSOKIP00005030360.1"/>
    <property type="gene ID" value="ENSOKIG00005013071.1"/>
</dbReference>
<evidence type="ECO:0000256" key="12">
    <source>
        <dbReference type="SAM" id="MobiDB-lite"/>
    </source>
</evidence>
<dbReference type="CDD" id="cd19769">
    <property type="entry name" value="Bbox2_TRIM16-like"/>
    <property type="match status" value="1"/>
</dbReference>
<feature type="region of interest" description="Disordered" evidence="12">
    <location>
        <begin position="1309"/>
        <end position="1328"/>
    </location>
</feature>
<organism evidence="18 19">
    <name type="scientific">Oncorhynchus kisutch</name>
    <name type="common">Coho salmon</name>
    <name type="synonym">Salmo kisutch</name>
    <dbReference type="NCBI Taxonomy" id="8019"/>
    <lineage>
        <taxon>Eukaryota</taxon>
        <taxon>Metazoa</taxon>
        <taxon>Chordata</taxon>
        <taxon>Craniata</taxon>
        <taxon>Vertebrata</taxon>
        <taxon>Euteleostomi</taxon>
        <taxon>Actinopterygii</taxon>
        <taxon>Neopterygii</taxon>
        <taxon>Teleostei</taxon>
        <taxon>Protacanthopterygii</taxon>
        <taxon>Salmoniformes</taxon>
        <taxon>Salmonidae</taxon>
        <taxon>Salmoninae</taxon>
        <taxon>Oncorhynchus</taxon>
    </lineage>
</organism>
<dbReference type="InterPro" id="IPR017907">
    <property type="entry name" value="Znf_RING_CS"/>
</dbReference>
<evidence type="ECO:0000256" key="11">
    <source>
        <dbReference type="SAM" id="Coils"/>
    </source>
</evidence>
<dbReference type="PROSITE" id="PS50119">
    <property type="entry name" value="ZF_BBOX"/>
    <property type="match status" value="1"/>
</dbReference>
<name>A0A8C7FMR1_ONCKI</name>
<dbReference type="InterPro" id="IPR001870">
    <property type="entry name" value="B30.2/SPRY"/>
</dbReference>
<dbReference type="GeneTree" id="ENSGT01040000240385"/>
<evidence type="ECO:0000256" key="8">
    <source>
        <dbReference type="ARBA" id="ARBA00022989"/>
    </source>
</evidence>
<dbReference type="Pfam" id="PF00643">
    <property type="entry name" value="zf-B_box"/>
    <property type="match status" value="1"/>
</dbReference>
<dbReference type="InterPro" id="IPR027370">
    <property type="entry name" value="Znf-RING_euk"/>
</dbReference>
<dbReference type="CDD" id="cd15292">
    <property type="entry name" value="7tmC_GPR156"/>
    <property type="match status" value="1"/>
</dbReference>
<evidence type="ECO:0008006" key="20">
    <source>
        <dbReference type="Google" id="ProtNLM"/>
    </source>
</evidence>
<evidence type="ECO:0000256" key="13">
    <source>
        <dbReference type="SAM" id="Phobius"/>
    </source>
</evidence>
<dbReference type="GO" id="GO:0016020">
    <property type="term" value="C:membrane"/>
    <property type="evidence" value="ECO:0007669"/>
    <property type="project" value="UniProtKB-SubCell"/>
</dbReference>
<dbReference type="Pfam" id="PF13445">
    <property type="entry name" value="zf-RING_UBOX"/>
    <property type="match status" value="1"/>
</dbReference>
<dbReference type="PROSITE" id="PS50188">
    <property type="entry name" value="B302_SPRY"/>
    <property type="match status" value="1"/>
</dbReference>
<dbReference type="CDD" id="cd13733">
    <property type="entry name" value="SPRY_PRY_C-I_1"/>
    <property type="match status" value="1"/>
</dbReference>
<keyword evidence="4" id="KW-0479">Metal-binding</keyword>
<dbReference type="SMART" id="SM00184">
    <property type="entry name" value="RING"/>
    <property type="match status" value="1"/>
</dbReference>
<dbReference type="Pfam" id="PF00622">
    <property type="entry name" value="SPRY"/>
    <property type="match status" value="1"/>
</dbReference>
<feature type="domain" description="B box-type" evidence="15">
    <location>
        <begin position="151"/>
        <end position="191"/>
    </location>
</feature>
<dbReference type="Pfam" id="PF13765">
    <property type="entry name" value="PRY"/>
    <property type="match status" value="1"/>
</dbReference>
<dbReference type="SUPFAM" id="SSF49899">
    <property type="entry name" value="Concanavalin A-like lectins/glucanases"/>
    <property type="match status" value="1"/>
</dbReference>
<dbReference type="PANTHER" id="PTHR25465:SF32">
    <property type="entry name" value="BLOODTHIRSTY-RELATED GENE FAMILY, MEMBER 16 ISOFORM X1-RELATED"/>
    <property type="match status" value="1"/>
</dbReference>
<feature type="coiled-coil region" evidence="11">
    <location>
        <begin position="252"/>
        <end position="298"/>
    </location>
</feature>
<dbReference type="Gene3D" id="4.10.830.40">
    <property type="match status" value="1"/>
</dbReference>
<dbReference type="SMART" id="SM00589">
    <property type="entry name" value="PRY"/>
    <property type="match status" value="1"/>
</dbReference>
<feature type="domain" description="G-protein coupled receptors family 3 profile" evidence="17">
    <location>
        <begin position="562"/>
        <end position="827"/>
    </location>
</feature>
<accession>A0A8C7FMR1</accession>
<keyword evidence="5 10" id="KW-0863">Zinc-finger</keyword>
<evidence type="ECO:0000259" key="15">
    <source>
        <dbReference type="PROSITE" id="PS50119"/>
    </source>
</evidence>
<evidence type="ECO:0000256" key="3">
    <source>
        <dbReference type="ARBA" id="ARBA00022692"/>
    </source>
</evidence>
<dbReference type="InterPro" id="IPR006574">
    <property type="entry name" value="PRY"/>
</dbReference>
<dbReference type="InterPro" id="IPR001841">
    <property type="entry name" value="Znf_RING"/>
</dbReference>
<keyword evidence="6" id="KW-0862">Zinc</keyword>
<dbReference type="InterPro" id="IPR013320">
    <property type="entry name" value="ConA-like_dom_sf"/>
</dbReference>
<dbReference type="InterPro" id="IPR000315">
    <property type="entry name" value="Znf_B-box"/>
</dbReference>
<feature type="transmembrane region" description="Helical" evidence="13">
    <location>
        <begin position="564"/>
        <end position="587"/>
    </location>
</feature>
<evidence type="ECO:0000256" key="6">
    <source>
        <dbReference type="ARBA" id="ARBA00022833"/>
    </source>
</evidence>
<keyword evidence="3 13" id="KW-0812">Transmembrane</keyword>
<evidence type="ECO:0000256" key="4">
    <source>
        <dbReference type="ARBA" id="ARBA00022723"/>
    </source>
</evidence>
<feature type="transmembrane region" description="Helical" evidence="13">
    <location>
        <begin position="639"/>
        <end position="658"/>
    </location>
</feature>
<keyword evidence="7" id="KW-0391">Immunity</keyword>
<dbReference type="Pfam" id="PF00003">
    <property type="entry name" value="7tm_3"/>
    <property type="match status" value="1"/>
</dbReference>
<dbReference type="SUPFAM" id="SSF57850">
    <property type="entry name" value="RING/U-box"/>
    <property type="match status" value="1"/>
</dbReference>
<evidence type="ECO:0000256" key="10">
    <source>
        <dbReference type="PROSITE-ProRule" id="PRU00024"/>
    </source>
</evidence>
<evidence type="ECO:0000313" key="19">
    <source>
        <dbReference type="Proteomes" id="UP000694557"/>
    </source>
</evidence>